<evidence type="ECO:0000256" key="2">
    <source>
        <dbReference type="ARBA" id="ARBA00007243"/>
    </source>
</evidence>
<keyword evidence="6 10" id="KW-0694">RNA-binding</keyword>
<dbReference type="GO" id="GO:0003723">
    <property type="term" value="F:RNA binding"/>
    <property type="evidence" value="ECO:0007669"/>
    <property type="project" value="UniProtKB-UniRule"/>
</dbReference>
<dbReference type="AlphaFoldDB" id="A0A427XK55"/>
<keyword evidence="3" id="KW-0507">mRNA processing</keyword>
<evidence type="ECO:0000256" key="10">
    <source>
        <dbReference type="PROSITE-ProRule" id="PRU00176"/>
    </source>
</evidence>
<feature type="region of interest" description="Disordered" evidence="11">
    <location>
        <begin position="182"/>
        <end position="206"/>
    </location>
</feature>
<keyword evidence="9" id="KW-0687">Ribonucleoprotein</keyword>
<dbReference type="PROSITE" id="PS50102">
    <property type="entry name" value="RRM"/>
    <property type="match status" value="2"/>
</dbReference>
<dbReference type="InterPro" id="IPR012677">
    <property type="entry name" value="Nucleotide-bd_a/b_plait_sf"/>
</dbReference>
<dbReference type="GeneID" id="39585808"/>
<evidence type="ECO:0000256" key="6">
    <source>
        <dbReference type="ARBA" id="ARBA00022884"/>
    </source>
</evidence>
<dbReference type="PANTHER" id="PTHR10501">
    <property type="entry name" value="U1 SMALL NUCLEAR RIBONUCLEOPROTEIN A/U2 SMALL NUCLEAR RIBONUCLEOPROTEIN B"/>
    <property type="match status" value="1"/>
</dbReference>
<evidence type="ECO:0000256" key="4">
    <source>
        <dbReference type="ARBA" id="ARBA00022728"/>
    </source>
</evidence>
<keyword evidence="5" id="KW-0677">Repeat</keyword>
<dbReference type="GO" id="GO:0030532">
    <property type="term" value="C:small nuclear ribonucleoprotein complex"/>
    <property type="evidence" value="ECO:0007669"/>
    <property type="project" value="UniProtKB-ARBA"/>
</dbReference>
<dbReference type="STRING" id="105984.A0A427XK55"/>
<organism evidence="13 14">
    <name type="scientific">Apiotrichum porosum</name>
    <dbReference type="NCBI Taxonomy" id="105984"/>
    <lineage>
        <taxon>Eukaryota</taxon>
        <taxon>Fungi</taxon>
        <taxon>Dikarya</taxon>
        <taxon>Basidiomycota</taxon>
        <taxon>Agaricomycotina</taxon>
        <taxon>Tremellomycetes</taxon>
        <taxon>Trichosporonales</taxon>
        <taxon>Trichosporonaceae</taxon>
        <taxon>Apiotrichum</taxon>
    </lineage>
</organism>
<reference evidence="13 14" key="1">
    <citation type="submission" date="2018-11" db="EMBL/GenBank/DDBJ databases">
        <title>Genome sequence of Apiotrichum porosum DSM 27194.</title>
        <authorList>
            <person name="Aliyu H."/>
            <person name="Gorte O."/>
            <person name="Ochsenreither K."/>
        </authorList>
    </citation>
    <scope>NUCLEOTIDE SEQUENCE [LARGE SCALE GENOMIC DNA]</scope>
    <source>
        <strain evidence="13 14">DSM 27194</strain>
    </source>
</reference>
<dbReference type="RefSeq" id="XP_028474373.1">
    <property type="nucleotide sequence ID" value="XM_028617066.1"/>
</dbReference>
<dbReference type="Proteomes" id="UP000279236">
    <property type="component" value="Unassembled WGS sequence"/>
</dbReference>
<keyword evidence="8" id="KW-0539">Nucleus</keyword>
<evidence type="ECO:0000256" key="3">
    <source>
        <dbReference type="ARBA" id="ARBA00022664"/>
    </source>
</evidence>
<dbReference type="InterPro" id="IPR000504">
    <property type="entry name" value="RRM_dom"/>
</dbReference>
<comment type="subcellular location">
    <subcellularLocation>
        <location evidence="1">Nucleus</location>
    </subcellularLocation>
</comment>
<evidence type="ECO:0000313" key="14">
    <source>
        <dbReference type="Proteomes" id="UP000279236"/>
    </source>
</evidence>
<dbReference type="CDD" id="cd12247">
    <property type="entry name" value="RRM2_U1A_like"/>
    <property type="match status" value="1"/>
</dbReference>
<dbReference type="GO" id="GO:0005681">
    <property type="term" value="C:spliceosomal complex"/>
    <property type="evidence" value="ECO:0007669"/>
    <property type="project" value="UniProtKB-KW"/>
</dbReference>
<dbReference type="EMBL" id="RSCE01000010">
    <property type="protein sequence ID" value="RSH79226.1"/>
    <property type="molecule type" value="Genomic_DNA"/>
</dbReference>
<sequence>MAETAAGPSRAATVQDETDDVAMNGAGAGPSTANSNGNGVKNEVDGDEAEGEGLGEDGLPRNACATLYLHNLNEKVRIPVMKETLASLFKPYRPITPIVAHRNTRMRGQAFVSFHDKASAEKARSDVNEFPLYGKPIIISYAKTRSDAVIVAEDGEEALEEWKKVRLEDKKVKRRTNPIRLKARAKQKAGDDGEAPAAKKPRMQMPDEYLPPNNVLFVQNLPEGTTQDDLRDVFEQHAGLLEIRTIPAKRDIAFIEFADEATAMVAKDALHNFKIDGETKMKVTYARK</sequence>
<evidence type="ECO:0000256" key="7">
    <source>
        <dbReference type="ARBA" id="ARBA00023187"/>
    </source>
</evidence>
<dbReference type="Pfam" id="PF00076">
    <property type="entry name" value="RRM_1"/>
    <property type="match status" value="2"/>
</dbReference>
<feature type="domain" description="RRM" evidence="12">
    <location>
        <begin position="214"/>
        <end position="288"/>
    </location>
</feature>
<dbReference type="Gene3D" id="3.30.70.330">
    <property type="match status" value="2"/>
</dbReference>
<accession>A0A427XK55</accession>
<keyword evidence="14" id="KW-1185">Reference proteome</keyword>
<dbReference type="SMART" id="SM00360">
    <property type="entry name" value="RRM"/>
    <property type="match status" value="2"/>
</dbReference>
<evidence type="ECO:0000256" key="9">
    <source>
        <dbReference type="ARBA" id="ARBA00023274"/>
    </source>
</evidence>
<dbReference type="GO" id="GO:0006397">
    <property type="term" value="P:mRNA processing"/>
    <property type="evidence" value="ECO:0007669"/>
    <property type="project" value="UniProtKB-KW"/>
</dbReference>
<dbReference type="FunFam" id="3.30.70.330:FF:000039">
    <property type="entry name" value="U1 small nuclear ribonucleoprotein A"/>
    <property type="match status" value="1"/>
</dbReference>
<protein>
    <recommendedName>
        <fullName evidence="12">RRM domain-containing protein</fullName>
    </recommendedName>
</protein>
<feature type="compositionally biased region" description="Acidic residues" evidence="11">
    <location>
        <begin position="45"/>
        <end position="55"/>
    </location>
</feature>
<dbReference type="OrthoDB" id="266020at2759"/>
<dbReference type="InterPro" id="IPR035979">
    <property type="entry name" value="RBD_domain_sf"/>
</dbReference>
<evidence type="ECO:0000256" key="8">
    <source>
        <dbReference type="ARBA" id="ARBA00023242"/>
    </source>
</evidence>
<evidence type="ECO:0000259" key="12">
    <source>
        <dbReference type="PROSITE" id="PS50102"/>
    </source>
</evidence>
<keyword evidence="7" id="KW-0508">mRNA splicing</keyword>
<comment type="caution">
    <text evidence="13">The sequence shown here is derived from an EMBL/GenBank/DDBJ whole genome shotgun (WGS) entry which is preliminary data.</text>
</comment>
<evidence type="ECO:0000256" key="1">
    <source>
        <dbReference type="ARBA" id="ARBA00004123"/>
    </source>
</evidence>
<gene>
    <name evidence="13" type="ORF">EHS24_001265</name>
</gene>
<proteinExistence type="inferred from homology"/>
<evidence type="ECO:0000256" key="5">
    <source>
        <dbReference type="ARBA" id="ARBA00022737"/>
    </source>
</evidence>
<comment type="similarity">
    <text evidence="2">Belongs to the RRM U1 A/B'' family.</text>
</comment>
<keyword evidence="4" id="KW-0747">Spliceosome</keyword>
<dbReference type="FunFam" id="3.30.70.330:FF:000029">
    <property type="entry name" value="U2 small nuclear ribonucleoprotein B"/>
    <property type="match status" value="1"/>
</dbReference>
<dbReference type="GO" id="GO:0008380">
    <property type="term" value="P:RNA splicing"/>
    <property type="evidence" value="ECO:0007669"/>
    <property type="project" value="UniProtKB-KW"/>
</dbReference>
<feature type="region of interest" description="Disordered" evidence="11">
    <location>
        <begin position="1"/>
        <end position="57"/>
    </location>
</feature>
<feature type="domain" description="RRM" evidence="12">
    <location>
        <begin position="65"/>
        <end position="144"/>
    </location>
</feature>
<evidence type="ECO:0000313" key="13">
    <source>
        <dbReference type="EMBL" id="RSH79226.1"/>
    </source>
</evidence>
<evidence type="ECO:0000256" key="11">
    <source>
        <dbReference type="SAM" id="MobiDB-lite"/>
    </source>
</evidence>
<name>A0A427XK55_9TREE</name>
<dbReference type="SUPFAM" id="SSF54928">
    <property type="entry name" value="RNA-binding domain, RBD"/>
    <property type="match status" value="2"/>
</dbReference>